<dbReference type="EMBL" id="JAWLNX010000001">
    <property type="protein sequence ID" value="MEB3365907.1"/>
    <property type="molecule type" value="Genomic_DNA"/>
</dbReference>
<dbReference type="Pfam" id="PF01522">
    <property type="entry name" value="Polysacc_deac_1"/>
    <property type="match status" value="1"/>
</dbReference>
<evidence type="ECO:0000313" key="2">
    <source>
        <dbReference type="EMBL" id="MEB3365907.1"/>
    </source>
</evidence>
<dbReference type="RefSeq" id="WP_324263497.1">
    <property type="nucleotide sequence ID" value="NZ_JAWLNX010000001.1"/>
</dbReference>
<name>A0ABU6A2Z6_9PSEU</name>
<dbReference type="Proteomes" id="UP001327093">
    <property type="component" value="Unassembled WGS sequence"/>
</dbReference>
<proteinExistence type="predicted"/>
<gene>
    <name evidence="2" type="ORF">R4I43_00675</name>
</gene>
<dbReference type="PANTHER" id="PTHR10587:SF125">
    <property type="entry name" value="POLYSACCHARIDE DEACETYLASE YHEN-RELATED"/>
    <property type="match status" value="1"/>
</dbReference>
<dbReference type="InterPro" id="IPR011330">
    <property type="entry name" value="Glyco_hydro/deAcase_b/a-brl"/>
</dbReference>
<accession>A0ABU6A2Z6</accession>
<comment type="caution">
    <text evidence="2">The sequence shown here is derived from an EMBL/GenBank/DDBJ whole genome shotgun (WGS) entry which is preliminary data.</text>
</comment>
<dbReference type="InterPro" id="IPR002509">
    <property type="entry name" value="NODB_dom"/>
</dbReference>
<dbReference type="Gene3D" id="3.20.20.370">
    <property type="entry name" value="Glycoside hydrolase/deacetylase"/>
    <property type="match status" value="1"/>
</dbReference>
<keyword evidence="3" id="KW-1185">Reference proteome</keyword>
<evidence type="ECO:0000313" key="3">
    <source>
        <dbReference type="Proteomes" id="UP001327093"/>
    </source>
</evidence>
<dbReference type="SUPFAM" id="SSF88713">
    <property type="entry name" value="Glycoside hydrolase/deacetylase"/>
    <property type="match status" value="1"/>
</dbReference>
<dbReference type="InterPro" id="IPR050248">
    <property type="entry name" value="Polysacc_deacetylase_ArnD"/>
</dbReference>
<evidence type="ECO:0000259" key="1">
    <source>
        <dbReference type="PROSITE" id="PS51677"/>
    </source>
</evidence>
<reference evidence="2 3" key="1">
    <citation type="submission" date="2023-10" db="EMBL/GenBank/DDBJ databases">
        <title>Saccharopolyspora sp. nov., isolated from mangrove soil.</title>
        <authorList>
            <person name="Lu Y."/>
            <person name="Liu W."/>
        </authorList>
    </citation>
    <scope>NUCLEOTIDE SEQUENCE [LARGE SCALE GENOMIC DNA]</scope>
    <source>
        <strain evidence="2 3">S2-29</strain>
    </source>
</reference>
<dbReference type="PROSITE" id="PS51677">
    <property type="entry name" value="NODB"/>
    <property type="match status" value="1"/>
</dbReference>
<organism evidence="2 3">
    <name type="scientific">Saccharopolyspora mangrovi</name>
    <dbReference type="NCBI Taxonomy" id="3082379"/>
    <lineage>
        <taxon>Bacteria</taxon>
        <taxon>Bacillati</taxon>
        <taxon>Actinomycetota</taxon>
        <taxon>Actinomycetes</taxon>
        <taxon>Pseudonocardiales</taxon>
        <taxon>Pseudonocardiaceae</taxon>
        <taxon>Saccharopolyspora</taxon>
    </lineage>
</organism>
<feature type="domain" description="NodB homology" evidence="1">
    <location>
        <begin position="47"/>
        <end position="229"/>
    </location>
</feature>
<protein>
    <submittedName>
        <fullName evidence="2">Polysaccharide deacetylase family protein</fullName>
    </submittedName>
</protein>
<dbReference type="PANTHER" id="PTHR10587">
    <property type="entry name" value="GLYCOSYL TRANSFERASE-RELATED"/>
    <property type="match status" value="1"/>
</dbReference>
<sequence>MRWRVAGRLVAGAVVLGLLAFGFRELVSARGFQLFGDLTERVETSEKVVALTFDDGPHPASTAEVLDVLREKRVPGTFFLIGRDLAAHPELGRRIAGEGHEIGNHTYSHERMVFVTPGFVAGEIERTDSLIRATGFRGEITVRPPHGKKFLALPHYLAEHHRRTITWDVEPNSSAAVDADPARIVEHVVRHVRPGSIVLLHPHYPSGRNSRDSLGPMIDRLRDQGYRFTTVSGLG</sequence>